<evidence type="ECO:0000256" key="1">
    <source>
        <dbReference type="SAM" id="SignalP"/>
    </source>
</evidence>
<accession>A0ABY6K8T3</accession>
<evidence type="ECO:0000313" key="3">
    <source>
        <dbReference type="Proteomes" id="UP001235939"/>
    </source>
</evidence>
<protein>
    <submittedName>
        <fullName evidence="2">Uncharacterized protein</fullName>
    </submittedName>
</protein>
<keyword evidence="3" id="KW-1185">Reference proteome</keyword>
<organism evidence="2 3">
    <name type="scientific">Cordylochernes scorpioides</name>
    <dbReference type="NCBI Taxonomy" id="51811"/>
    <lineage>
        <taxon>Eukaryota</taxon>
        <taxon>Metazoa</taxon>
        <taxon>Ecdysozoa</taxon>
        <taxon>Arthropoda</taxon>
        <taxon>Chelicerata</taxon>
        <taxon>Arachnida</taxon>
        <taxon>Pseudoscorpiones</taxon>
        <taxon>Cheliferoidea</taxon>
        <taxon>Chernetidae</taxon>
        <taxon>Cordylochernes</taxon>
    </lineage>
</organism>
<proteinExistence type="predicted"/>
<feature type="signal peptide" evidence="1">
    <location>
        <begin position="1"/>
        <end position="18"/>
    </location>
</feature>
<reference evidence="2 3" key="1">
    <citation type="submission" date="2022-01" db="EMBL/GenBank/DDBJ databases">
        <title>A chromosomal length assembly of Cordylochernes scorpioides.</title>
        <authorList>
            <person name="Zeh D."/>
            <person name="Zeh J."/>
        </authorList>
    </citation>
    <scope>NUCLEOTIDE SEQUENCE [LARGE SCALE GENOMIC DNA]</scope>
    <source>
        <strain evidence="2">IN4F17</strain>
        <tissue evidence="2">Whole Body</tissue>
    </source>
</reference>
<name>A0ABY6K8T3_9ARAC</name>
<gene>
    <name evidence="2" type="ORF">LAZ67_3003767</name>
</gene>
<feature type="chain" id="PRO_5046604690" evidence="1">
    <location>
        <begin position="19"/>
        <end position="86"/>
    </location>
</feature>
<evidence type="ECO:0000313" key="2">
    <source>
        <dbReference type="EMBL" id="UYV65271.1"/>
    </source>
</evidence>
<sequence length="86" mass="9138">MAMIILAMIIMKSSSTWGEAAQVRDCPVVRCRVPLRLLKISTIIVSSCMSSIDSSSGEQVVSSQQAEAQAVGVLEAQQLVLSSAQL</sequence>
<dbReference type="EMBL" id="CP092865">
    <property type="protein sequence ID" value="UYV65271.1"/>
    <property type="molecule type" value="Genomic_DNA"/>
</dbReference>
<dbReference type="Proteomes" id="UP001235939">
    <property type="component" value="Chromosome 03"/>
</dbReference>
<keyword evidence="1" id="KW-0732">Signal</keyword>